<feature type="transmembrane region" description="Helical" evidence="2">
    <location>
        <begin position="20"/>
        <end position="53"/>
    </location>
</feature>
<feature type="transmembrane region" description="Helical" evidence="2">
    <location>
        <begin position="98"/>
        <end position="121"/>
    </location>
</feature>
<dbReference type="KEGG" id="cyz:C3B44_08955"/>
<reference evidence="4" key="1">
    <citation type="submission" date="2018-04" db="EMBL/GenBank/DDBJ databases">
        <authorList>
            <person name="Liu S."/>
            <person name="Wang Z."/>
            <person name="Li J."/>
        </authorList>
    </citation>
    <scope>NUCLEOTIDE SEQUENCE [LARGE SCALE GENOMIC DNA]</scope>
    <source>
        <strain evidence="4">2189</strain>
    </source>
</reference>
<accession>A0A2U1T968</accession>
<evidence type="ECO:0000313" key="4">
    <source>
        <dbReference type="Proteomes" id="UP000244989"/>
    </source>
</evidence>
<sequence>MIRRYEDKLALPHRSMLTVAIPLGGFMATLAAGAWVPIVILGVVTAVAFGMVIKDLSDFPEPHTSEYRDGDIPFTQLLLPLAALGASFFGTAELVEVPALPTAFTFAGSWALQSAAMWWLLARSYRRYRVIGFRRRRRILEAEDTPEVTDEQLEVLNEYAEVIAALYAVGAIDGVILKGEHLHLLMGFEPGQLKEPIRALKKAGLVADGGIGARESLTITPAGVLAVELADQRLHRGIDGRGADGPLDGAADEGAVDKHD</sequence>
<dbReference type="AlphaFoldDB" id="A0A2U1T968"/>
<gene>
    <name evidence="3" type="ORF">DF222_02315</name>
</gene>
<evidence type="ECO:0000256" key="2">
    <source>
        <dbReference type="SAM" id="Phobius"/>
    </source>
</evidence>
<protein>
    <submittedName>
        <fullName evidence="3">Uncharacterized protein</fullName>
    </submittedName>
</protein>
<keyword evidence="2" id="KW-0472">Membrane</keyword>
<evidence type="ECO:0000256" key="1">
    <source>
        <dbReference type="SAM" id="MobiDB-lite"/>
    </source>
</evidence>
<feature type="region of interest" description="Disordered" evidence="1">
    <location>
        <begin position="238"/>
        <end position="260"/>
    </location>
</feature>
<dbReference type="Proteomes" id="UP000244989">
    <property type="component" value="Unassembled WGS sequence"/>
</dbReference>
<keyword evidence="2" id="KW-1133">Transmembrane helix</keyword>
<dbReference type="EMBL" id="QEEZ01000003">
    <property type="protein sequence ID" value="PWC02485.1"/>
    <property type="molecule type" value="Genomic_DNA"/>
</dbReference>
<keyword evidence="4" id="KW-1185">Reference proteome</keyword>
<keyword evidence="2" id="KW-0812">Transmembrane</keyword>
<organism evidence="3 4">
    <name type="scientific">Corynebacterium yudongzhengii</name>
    <dbReference type="NCBI Taxonomy" id="2080740"/>
    <lineage>
        <taxon>Bacteria</taxon>
        <taxon>Bacillati</taxon>
        <taxon>Actinomycetota</taxon>
        <taxon>Actinomycetes</taxon>
        <taxon>Mycobacteriales</taxon>
        <taxon>Corynebacteriaceae</taxon>
        <taxon>Corynebacterium</taxon>
    </lineage>
</organism>
<comment type="caution">
    <text evidence="3">The sequence shown here is derived from an EMBL/GenBank/DDBJ whole genome shotgun (WGS) entry which is preliminary data.</text>
</comment>
<evidence type="ECO:0000313" key="3">
    <source>
        <dbReference type="EMBL" id="PWC02485.1"/>
    </source>
</evidence>
<name>A0A2U1T968_9CORY</name>
<proteinExistence type="predicted"/>